<dbReference type="InterPro" id="IPR007197">
    <property type="entry name" value="rSAM"/>
</dbReference>
<dbReference type="PANTHER" id="PTHR13932">
    <property type="entry name" value="COPROPORPHYRINIGEN III OXIDASE"/>
    <property type="match status" value="1"/>
</dbReference>
<evidence type="ECO:0000256" key="2">
    <source>
        <dbReference type="ARBA" id="ARBA00017228"/>
    </source>
</evidence>
<evidence type="ECO:0000256" key="7">
    <source>
        <dbReference type="ARBA" id="ARBA00023014"/>
    </source>
</evidence>
<feature type="domain" description="Radical SAM core" evidence="10">
    <location>
        <begin position="8"/>
        <end position="239"/>
    </location>
</feature>
<dbReference type="InterPro" id="IPR004559">
    <property type="entry name" value="HemW-like"/>
</dbReference>
<dbReference type="InterPro" id="IPR034505">
    <property type="entry name" value="Coproporphyrinogen-III_oxidase"/>
</dbReference>
<gene>
    <name evidence="11" type="primary">hemN_1</name>
    <name evidence="11" type="ORF">CLMAG_09300</name>
</gene>
<comment type="caution">
    <text evidence="11">The sequence shown here is derived from an EMBL/GenBank/DDBJ whole genome shotgun (WGS) entry which is preliminary data.</text>
</comment>
<comment type="subcellular location">
    <subcellularLocation>
        <location evidence="9">Cytoplasm</location>
    </subcellularLocation>
</comment>
<evidence type="ECO:0000256" key="6">
    <source>
        <dbReference type="ARBA" id="ARBA00023004"/>
    </source>
</evidence>
<evidence type="ECO:0000256" key="5">
    <source>
        <dbReference type="ARBA" id="ARBA00022723"/>
    </source>
</evidence>
<proteinExistence type="inferred from homology"/>
<dbReference type="GO" id="GO:0006779">
    <property type="term" value="P:porphyrin-containing compound biosynthetic process"/>
    <property type="evidence" value="ECO:0007669"/>
    <property type="project" value="InterPro"/>
</dbReference>
<dbReference type="EMBL" id="LWAE01000001">
    <property type="protein sequence ID" value="KZL93877.1"/>
    <property type="molecule type" value="Genomic_DNA"/>
</dbReference>
<keyword evidence="9" id="KW-0963">Cytoplasm</keyword>
<protein>
    <recommendedName>
        <fullName evidence="2 9">Heme chaperone HemW</fullName>
    </recommendedName>
</protein>
<dbReference type="InterPro" id="IPR013785">
    <property type="entry name" value="Aldolase_TIM"/>
</dbReference>
<keyword evidence="4 9" id="KW-0949">S-adenosyl-L-methionine</keyword>
<keyword evidence="12" id="KW-1185">Reference proteome</keyword>
<keyword evidence="8 9" id="KW-0143">Chaperone</keyword>
<dbReference type="NCBIfam" id="TIGR00539">
    <property type="entry name" value="hemN_rel"/>
    <property type="match status" value="1"/>
</dbReference>
<evidence type="ECO:0000313" key="11">
    <source>
        <dbReference type="EMBL" id="KZL93877.1"/>
    </source>
</evidence>
<keyword evidence="9" id="KW-0004">4Fe-4S</keyword>
<evidence type="ECO:0000256" key="1">
    <source>
        <dbReference type="ARBA" id="ARBA00006100"/>
    </source>
</evidence>
<dbReference type="SFLD" id="SFLDG01082">
    <property type="entry name" value="B12-binding_domain_containing"/>
    <property type="match status" value="1"/>
</dbReference>
<dbReference type="Gene3D" id="3.20.20.70">
    <property type="entry name" value="Aldolase class I"/>
    <property type="match status" value="1"/>
</dbReference>
<keyword evidence="7 9" id="KW-0411">Iron-sulfur</keyword>
<dbReference type="PANTHER" id="PTHR13932:SF5">
    <property type="entry name" value="RADICAL S-ADENOSYL METHIONINE DOMAIN-CONTAINING PROTEIN 1, MITOCHONDRIAL"/>
    <property type="match status" value="1"/>
</dbReference>
<dbReference type="STRING" id="1121326.CLMAG_09300"/>
<evidence type="ECO:0000259" key="10">
    <source>
        <dbReference type="PROSITE" id="PS51918"/>
    </source>
</evidence>
<dbReference type="SFLD" id="SFLDF00562">
    <property type="entry name" value="HemN-like__clustered_with_heat"/>
    <property type="match status" value="1"/>
</dbReference>
<keyword evidence="5 9" id="KW-0479">Metal-binding</keyword>
<keyword evidence="6 9" id="KW-0408">Iron</keyword>
<dbReference type="Proteomes" id="UP000076603">
    <property type="component" value="Unassembled WGS sequence"/>
</dbReference>
<dbReference type="AlphaFoldDB" id="A0A162UGK6"/>
<keyword evidence="3 9" id="KW-0349">Heme</keyword>
<evidence type="ECO:0000256" key="9">
    <source>
        <dbReference type="RuleBase" id="RU364116"/>
    </source>
</evidence>
<dbReference type="GO" id="GO:0046872">
    <property type="term" value="F:metal ion binding"/>
    <property type="evidence" value="ECO:0007669"/>
    <property type="project" value="UniProtKB-UniRule"/>
</dbReference>
<dbReference type="SMART" id="SM00729">
    <property type="entry name" value="Elp3"/>
    <property type="match status" value="1"/>
</dbReference>
<dbReference type="PROSITE" id="PS51918">
    <property type="entry name" value="RADICAL_SAM"/>
    <property type="match status" value="1"/>
</dbReference>
<organism evidence="11 12">
    <name type="scientific">Clostridium magnum DSM 2767</name>
    <dbReference type="NCBI Taxonomy" id="1121326"/>
    <lineage>
        <taxon>Bacteria</taxon>
        <taxon>Bacillati</taxon>
        <taxon>Bacillota</taxon>
        <taxon>Clostridia</taxon>
        <taxon>Eubacteriales</taxon>
        <taxon>Clostridiaceae</taxon>
        <taxon>Clostridium</taxon>
    </lineage>
</organism>
<keyword evidence="11" id="KW-0560">Oxidoreductase</keyword>
<dbReference type="SFLD" id="SFLDS00029">
    <property type="entry name" value="Radical_SAM"/>
    <property type="match status" value="1"/>
</dbReference>
<evidence type="ECO:0000313" key="12">
    <source>
        <dbReference type="Proteomes" id="UP000076603"/>
    </source>
</evidence>
<dbReference type="GO" id="GO:0051539">
    <property type="term" value="F:4 iron, 4 sulfur cluster binding"/>
    <property type="evidence" value="ECO:0007669"/>
    <property type="project" value="UniProtKB-UniRule"/>
</dbReference>
<dbReference type="GO" id="GO:0005737">
    <property type="term" value="C:cytoplasm"/>
    <property type="evidence" value="ECO:0007669"/>
    <property type="project" value="UniProtKB-SubCell"/>
</dbReference>
<sequence length="384" mass="44536">MNSEKLGCKEINEVALYIHIPFCKQKCLYCDFPSFSGKEKLMLEYSQALAKDINSIGERNIKTIFIGGGTPTYLSLEAWNNIKNSIDKLDKTLNLEFTVEGNPGTFTEEKLKFLKTMGVNRLSIGLQAWQNSMLKKLGRVHTVEEFIESYRLARNIGFNNINVDLMFGLPDQSYDNWKETLEQIVEMEPEHISCYSLIIEENTHFCKMYDEEKFKLPEEEVERKMYRFAVDFLKSNGYHQYEISNFSKKNKECNHNLIYWNLEEYVGCGSASHSYVDGVRYRKAENIEEYIAGVNLGANLQLDVHENSVKEDMEEFMFMGLRKIAGISIDEFYKRFNVEIYSIYGDVIRKHVCDGLLVENKGNLFLSDRGIEVSNVVMSDFLLD</sequence>
<dbReference type="SFLD" id="SFLDG01065">
    <property type="entry name" value="anaerobic_coproporphyrinogen-I"/>
    <property type="match status" value="1"/>
</dbReference>
<dbReference type="Pfam" id="PF06969">
    <property type="entry name" value="HemN_C"/>
    <property type="match status" value="1"/>
</dbReference>
<comment type="similarity">
    <text evidence="1">Belongs to the anaerobic coproporphyrinogen-III oxidase family. HemW subfamily.</text>
</comment>
<dbReference type="InterPro" id="IPR058240">
    <property type="entry name" value="rSAM_sf"/>
</dbReference>
<dbReference type="RefSeq" id="WP_066618454.1">
    <property type="nucleotide sequence ID" value="NZ_FQXL01000010.1"/>
</dbReference>
<name>A0A162UGK6_9CLOT</name>
<dbReference type="SUPFAM" id="SSF102114">
    <property type="entry name" value="Radical SAM enzymes"/>
    <property type="match status" value="1"/>
</dbReference>
<dbReference type="InterPro" id="IPR006638">
    <property type="entry name" value="Elp3/MiaA/NifB-like_rSAM"/>
</dbReference>
<evidence type="ECO:0000256" key="4">
    <source>
        <dbReference type="ARBA" id="ARBA00022691"/>
    </source>
</evidence>
<dbReference type="InterPro" id="IPR010723">
    <property type="entry name" value="HemN_C"/>
</dbReference>
<reference evidence="11 12" key="1">
    <citation type="submission" date="2016-04" db="EMBL/GenBank/DDBJ databases">
        <title>Genome sequence of Clostridium magnum DSM 2767.</title>
        <authorList>
            <person name="Poehlein A."/>
            <person name="Uhlig R."/>
            <person name="Fischer R."/>
            <person name="Bahl H."/>
            <person name="Daniel R."/>
        </authorList>
    </citation>
    <scope>NUCLEOTIDE SEQUENCE [LARGE SCALE GENOMIC DNA]</scope>
    <source>
        <strain evidence="11 12">DSM 2767</strain>
    </source>
</reference>
<dbReference type="PATRIC" id="fig|1121326.3.peg.887"/>
<dbReference type="GO" id="GO:0004109">
    <property type="term" value="F:coproporphyrinogen oxidase activity"/>
    <property type="evidence" value="ECO:0007669"/>
    <property type="project" value="InterPro"/>
</dbReference>
<dbReference type="OrthoDB" id="9808022at2"/>
<accession>A0A162UGK6</accession>
<evidence type="ECO:0000256" key="3">
    <source>
        <dbReference type="ARBA" id="ARBA00022617"/>
    </source>
</evidence>
<dbReference type="Pfam" id="PF04055">
    <property type="entry name" value="Radical_SAM"/>
    <property type="match status" value="1"/>
</dbReference>
<comment type="function">
    <text evidence="9">Probably acts as a heme chaperone, transferring heme to an unknown acceptor. Binds one molecule of heme per monomer, possibly covalently. Binds 1 [4Fe-4S] cluster. The cluster is coordinated with 3 cysteines and an exchangeable S-adenosyl-L-methionine.</text>
</comment>
<dbReference type="CDD" id="cd01335">
    <property type="entry name" value="Radical_SAM"/>
    <property type="match status" value="1"/>
</dbReference>
<evidence type="ECO:0000256" key="8">
    <source>
        <dbReference type="ARBA" id="ARBA00023186"/>
    </source>
</evidence>
<dbReference type="SFLD" id="SFLDF00288">
    <property type="entry name" value="HemN-like__clustered_with_nucl"/>
    <property type="match status" value="1"/>
</dbReference>